<dbReference type="OrthoDB" id="51240at2759"/>
<sequence length="570" mass="63742">MTMSIPAETPTSMHTSTIIPDNSTSTNSGSGIINTNTNTNMNTNTNTNTNMNTNTNVGDDIHAENKILKQSRVPEDVDALLARELNNMTFAERTMILEDVHGVGDFPKEENNPALIQQRLLELNIALNAISIKPAFDEAQRLALLLPPVPVNETQTQPAVGLVNDPSYRIKFLRAERYHPHNAAVRMINNLQMIHQTFGSDGLIRPLHLSDMALDPDNQILFSGMSIQVMPYRDRLGRRVVVRSGRKVFGRDDVCTNTRLKAYLYICQQLSDDIECQINGAVFIAFPLSETRQGKFPLLDKSGRMILDTIGQRIAPIRISAVHVCIPDDPWFSVGASIVLRAFPKQFRIRTRVHTGSINECCYKLMTYGIPGEQIPITSSGITKPTDHKRWIAFCQEREDAIFHGGVGGSVNEQHNQRPKWTTATYPGIFCPYSTDILVGRGSRIKNHIGNERYRELLQSKYELYDGVSITKKKEIAMEVVREIQAAGGRFLVPHGNCWIETNNETARTKVSIAFRDVRKSINARRNRNYTDSSSAEFCASSPSSSSNQNSNSKIGTTLSMGCIMQRVSR</sequence>
<dbReference type="InterPro" id="IPR036865">
    <property type="entry name" value="CRAL-TRIO_dom_sf"/>
</dbReference>
<accession>A0A1E7FZV1</accession>
<name>A0A1E7FZV1_9STRA</name>
<feature type="domain" description="DUF6824" evidence="2">
    <location>
        <begin position="436"/>
        <end position="517"/>
    </location>
</feature>
<evidence type="ECO:0000313" key="4">
    <source>
        <dbReference type="Proteomes" id="UP000095751"/>
    </source>
</evidence>
<reference evidence="3 4" key="1">
    <citation type="submission" date="2016-09" db="EMBL/GenBank/DDBJ databases">
        <title>Extensive genetic diversity and differential bi-allelic expression allows diatom success in the polar Southern Ocean.</title>
        <authorList>
            <consortium name="DOE Joint Genome Institute"/>
            <person name="Mock T."/>
            <person name="Otillar R.P."/>
            <person name="Strauss J."/>
            <person name="Dupont C."/>
            <person name="Frickenhaus S."/>
            <person name="Maumus F."/>
            <person name="Mcmullan M."/>
            <person name="Sanges R."/>
            <person name="Schmutz J."/>
            <person name="Toseland A."/>
            <person name="Valas R."/>
            <person name="Veluchamy A."/>
            <person name="Ward B.J."/>
            <person name="Allen A."/>
            <person name="Barry K."/>
            <person name="Falciatore A."/>
            <person name="Ferrante M."/>
            <person name="Fortunato A.E."/>
            <person name="Gloeckner G."/>
            <person name="Gruber A."/>
            <person name="Hipkin R."/>
            <person name="Janech M."/>
            <person name="Kroth P."/>
            <person name="Leese F."/>
            <person name="Lindquist E."/>
            <person name="Lyon B.R."/>
            <person name="Martin J."/>
            <person name="Mayer C."/>
            <person name="Parker M."/>
            <person name="Quesneville H."/>
            <person name="Raymond J."/>
            <person name="Uhlig C."/>
            <person name="Valentin K.U."/>
            <person name="Worden A.Z."/>
            <person name="Armbrust E.V."/>
            <person name="Bowler C."/>
            <person name="Green B."/>
            <person name="Moulton V."/>
            <person name="Van Oosterhout C."/>
            <person name="Grigoriev I."/>
        </authorList>
    </citation>
    <scope>NUCLEOTIDE SEQUENCE [LARGE SCALE GENOMIC DNA]</scope>
    <source>
        <strain evidence="3 4">CCMP1102</strain>
    </source>
</reference>
<dbReference type="Pfam" id="PF20710">
    <property type="entry name" value="DUF6824"/>
    <property type="match status" value="1"/>
</dbReference>
<dbReference type="Proteomes" id="UP000095751">
    <property type="component" value="Unassembled WGS sequence"/>
</dbReference>
<evidence type="ECO:0000259" key="2">
    <source>
        <dbReference type="Pfam" id="PF20710"/>
    </source>
</evidence>
<feature type="compositionally biased region" description="Low complexity" evidence="1">
    <location>
        <begin position="22"/>
        <end position="43"/>
    </location>
</feature>
<proteinExistence type="predicted"/>
<keyword evidence="4" id="KW-1185">Reference proteome</keyword>
<dbReference type="InParanoid" id="A0A1E7FZV1"/>
<evidence type="ECO:0000256" key="1">
    <source>
        <dbReference type="SAM" id="MobiDB-lite"/>
    </source>
</evidence>
<feature type="compositionally biased region" description="Polar residues" evidence="1">
    <location>
        <begin position="1"/>
        <end position="21"/>
    </location>
</feature>
<feature type="compositionally biased region" description="Low complexity" evidence="1">
    <location>
        <begin position="533"/>
        <end position="553"/>
    </location>
</feature>
<dbReference type="InterPro" id="IPR049227">
    <property type="entry name" value="DUF6824"/>
</dbReference>
<dbReference type="KEGG" id="fcy:FRACYDRAFT_233852"/>
<protein>
    <recommendedName>
        <fullName evidence="2">DUF6824 domain-containing protein</fullName>
    </recommendedName>
</protein>
<dbReference type="EMBL" id="KV784353">
    <property type="protein sequence ID" value="OEU23679.1"/>
    <property type="molecule type" value="Genomic_DNA"/>
</dbReference>
<dbReference type="AlphaFoldDB" id="A0A1E7FZV1"/>
<feature type="region of interest" description="Disordered" evidence="1">
    <location>
        <begin position="1"/>
        <end position="43"/>
    </location>
</feature>
<gene>
    <name evidence="3" type="ORF">FRACYDRAFT_233852</name>
</gene>
<organism evidence="3 4">
    <name type="scientific">Fragilariopsis cylindrus CCMP1102</name>
    <dbReference type="NCBI Taxonomy" id="635003"/>
    <lineage>
        <taxon>Eukaryota</taxon>
        <taxon>Sar</taxon>
        <taxon>Stramenopiles</taxon>
        <taxon>Ochrophyta</taxon>
        <taxon>Bacillariophyta</taxon>
        <taxon>Bacillariophyceae</taxon>
        <taxon>Bacillariophycidae</taxon>
        <taxon>Bacillariales</taxon>
        <taxon>Bacillariaceae</taxon>
        <taxon>Fragilariopsis</taxon>
    </lineage>
</organism>
<evidence type="ECO:0000313" key="3">
    <source>
        <dbReference type="EMBL" id="OEU23679.1"/>
    </source>
</evidence>
<feature type="region of interest" description="Disordered" evidence="1">
    <location>
        <begin position="533"/>
        <end position="554"/>
    </location>
</feature>
<dbReference type="Gene3D" id="3.40.525.10">
    <property type="entry name" value="CRAL-TRIO lipid binding domain"/>
    <property type="match status" value="1"/>
</dbReference>